<dbReference type="InterPro" id="IPR027417">
    <property type="entry name" value="P-loop_NTPase"/>
</dbReference>
<dbReference type="SUPFAM" id="SSF48452">
    <property type="entry name" value="TPR-like"/>
    <property type="match status" value="1"/>
</dbReference>
<dbReference type="CDD" id="cd06170">
    <property type="entry name" value="LuxR_C_like"/>
    <property type="match status" value="1"/>
</dbReference>
<evidence type="ECO:0000256" key="2">
    <source>
        <dbReference type="ARBA" id="ARBA00022840"/>
    </source>
</evidence>
<dbReference type="GO" id="GO:0004016">
    <property type="term" value="F:adenylate cyclase activity"/>
    <property type="evidence" value="ECO:0007669"/>
    <property type="project" value="TreeGrafter"/>
</dbReference>
<dbReference type="PROSITE" id="PS00622">
    <property type="entry name" value="HTH_LUXR_1"/>
    <property type="match status" value="1"/>
</dbReference>
<dbReference type="RefSeq" id="WP_184991377.1">
    <property type="nucleotide sequence ID" value="NZ_BOMK01000013.1"/>
</dbReference>
<proteinExistence type="predicted"/>
<evidence type="ECO:0000313" key="6">
    <source>
        <dbReference type="Proteomes" id="UP000578112"/>
    </source>
</evidence>
<dbReference type="InterPro" id="IPR036388">
    <property type="entry name" value="WH-like_DNA-bd_sf"/>
</dbReference>
<dbReference type="PANTHER" id="PTHR16305:SF35">
    <property type="entry name" value="TRANSCRIPTIONAL ACTIVATOR DOMAIN"/>
    <property type="match status" value="1"/>
</dbReference>
<keyword evidence="6" id="KW-1185">Reference proteome</keyword>
<dbReference type="InterPro" id="IPR016032">
    <property type="entry name" value="Sig_transdc_resp-reg_C-effctor"/>
</dbReference>
<dbReference type="GO" id="GO:0006355">
    <property type="term" value="P:regulation of DNA-templated transcription"/>
    <property type="evidence" value="ECO:0007669"/>
    <property type="project" value="InterPro"/>
</dbReference>
<dbReference type="SMART" id="SM00421">
    <property type="entry name" value="HTH_LUXR"/>
    <property type="match status" value="1"/>
</dbReference>
<dbReference type="PANTHER" id="PTHR16305">
    <property type="entry name" value="TESTICULAR SOLUBLE ADENYLYL CYCLASE"/>
    <property type="match status" value="1"/>
</dbReference>
<accession>A0A7W7HUM8</accession>
<reference evidence="5 6" key="1">
    <citation type="submission" date="2020-08" db="EMBL/GenBank/DDBJ databases">
        <title>Sequencing the genomes of 1000 actinobacteria strains.</title>
        <authorList>
            <person name="Klenk H.-P."/>
        </authorList>
    </citation>
    <scope>NUCLEOTIDE SEQUENCE [LARGE SCALE GENOMIC DNA]</scope>
    <source>
        <strain evidence="5 6">DSM 43149</strain>
    </source>
</reference>
<dbReference type="Proteomes" id="UP000578112">
    <property type="component" value="Unassembled WGS sequence"/>
</dbReference>
<name>A0A7W7HUM8_9ACTN</name>
<dbReference type="InterPro" id="IPR000792">
    <property type="entry name" value="Tscrpt_reg_LuxR_C"/>
</dbReference>
<keyword evidence="2" id="KW-0067">ATP-binding</keyword>
<protein>
    <submittedName>
        <fullName evidence="5">DNA-binding CsgD family transcriptional regulator</fullName>
    </submittedName>
</protein>
<dbReference type="EMBL" id="JACHNH010000001">
    <property type="protein sequence ID" value="MBB4761143.1"/>
    <property type="molecule type" value="Genomic_DNA"/>
</dbReference>
<dbReference type="Gene3D" id="1.10.10.10">
    <property type="entry name" value="Winged helix-like DNA-binding domain superfamily/Winged helix DNA-binding domain"/>
    <property type="match status" value="1"/>
</dbReference>
<dbReference type="PROSITE" id="PS50043">
    <property type="entry name" value="HTH_LUXR_2"/>
    <property type="match status" value="1"/>
</dbReference>
<feature type="region of interest" description="Disordered" evidence="3">
    <location>
        <begin position="452"/>
        <end position="497"/>
    </location>
</feature>
<dbReference type="AlphaFoldDB" id="A0A7W7HUM8"/>
<sequence>MTWNGSDEKHDRTAIREIEMGALRRALSRCAPDARWVVAEVTGDPGMGKSTLLARFGRYAADAGWQVLPWRYGPAGHPQSWQPISESEPPVEPFAEVLRSAAGQRHVLIVDDVHRADPASARLLAGLLRHPPLGPVLLVLAHRPRQLTGDLAAALATATDAGVVRRVALRPLTPAESAALLPSAPPHRRSELHEAAAGNPLYLLGSAGTPGAVPKRVRAALEPELLAGSPTERLVVWAAAVAGDPADPELIAAVAECEPAAVYRALDRIAADDLLRPAPAGAGFRFRHEVVRAAAYESAPSGWRLAAHGRAAAALRDRGAAAADRAGHLERCAAPGDEDAVATLSRAASGAADRAPADAARWLTVALRLLPAGPATEERRAALNLRCARALGLAGRPDESRARLHRLLAELPAADAGRRAEAVVLAARAEQLLGRHAEADALLRSELRATRPEPLAPHPEPHAPHAEPSVNAEPSGGAEPSGAAEPSSEAEPSGVAGPEVGLAGALAAGAMLRGDAVAARRWSAEVLDRAVGGAPRVAASAIHVLAGRMTGPADAAGVDDAAAAGALLDEAADLVDAMLDDRLVAVLEAARWLAEAELVAGRAGDALRHAERMLALARGSNRYDVLATLHGIAGRARLLSGDLPSAVESLDRAAADAGRSGSPACRAEATACLAWSSMWQGDAAAAARLAARAHEQDGPVASRLVGGGAALRAWRLLGDDASAAHRLCRALDSAGGDPLVRVRWLELAALTCAERGLPASASACAASARQLAAGTPDHRIRGYAALAEARALHGTDPQAAADAARLAADLLAGAGDALGAREARLRLDAALSEVGDGAKDGGLAALTARETEVVTLVAEGLTNKEIAHRLFLSPGTVSIHVGRVYAKLGVTRRAAAAARLVGAGLAGPARTPGREPVRPG</sequence>
<evidence type="ECO:0000256" key="3">
    <source>
        <dbReference type="SAM" id="MobiDB-lite"/>
    </source>
</evidence>
<dbReference type="GO" id="GO:0005737">
    <property type="term" value="C:cytoplasm"/>
    <property type="evidence" value="ECO:0007669"/>
    <property type="project" value="TreeGrafter"/>
</dbReference>
<organism evidence="5 6">
    <name type="scientific">Actinoplanes digitatis</name>
    <dbReference type="NCBI Taxonomy" id="1868"/>
    <lineage>
        <taxon>Bacteria</taxon>
        <taxon>Bacillati</taxon>
        <taxon>Actinomycetota</taxon>
        <taxon>Actinomycetes</taxon>
        <taxon>Micromonosporales</taxon>
        <taxon>Micromonosporaceae</taxon>
        <taxon>Actinoplanes</taxon>
    </lineage>
</organism>
<dbReference type="PRINTS" id="PR00038">
    <property type="entry name" value="HTHLUXR"/>
</dbReference>
<dbReference type="Pfam" id="PF00196">
    <property type="entry name" value="GerE"/>
    <property type="match status" value="1"/>
</dbReference>
<gene>
    <name evidence="5" type="ORF">BJ971_001699</name>
</gene>
<dbReference type="InterPro" id="IPR011990">
    <property type="entry name" value="TPR-like_helical_dom_sf"/>
</dbReference>
<evidence type="ECO:0000313" key="5">
    <source>
        <dbReference type="EMBL" id="MBB4761143.1"/>
    </source>
</evidence>
<dbReference type="GO" id="GO:0003677">
    <property type="term" value="F:DNA binding"/>
    <property type="evidence" value="ECO:0007669"/>
    <property type="project" value="UniProtKB-KW"/>
</dbReference>
<feature type="domain" description="HTH luxR-type" evidence="4">
    <location>
        <begin position="839"/>
        <end position="904"/>
    </location>
</feature>
<keyword evidence="1" id="KW-0547">Nucleotide-binding</keyword>
<dbReference type="SUPFAM" id="SSF52540">
    <property type="entry name" value="P-loop containing nucleoside triphosphate hydrolases"/>
    <property type="match status" value="1"/>
</dbReference>
<keyword evidence="5" id="KW-0238">DNA-binding</keyword>
<evidence type="ECO:0000256" key="1">
    <source>
        <dbReference type="ARBA" id="ARBA00022741"/>
    </source>
</evidence>
<dbReference type="GO" id="GO:0005524">
    <property type="term" value="F:ATP binding"/>
    <property type="evidence" value="ECO:0007669"/>
    <property type="project" value="UniProtKB-KW"/>
</dbReference>
<evidence type="ECO:0000259" key="4">
    <source>
        <dbReference type="PROSITE" id="PS50043"/>
    </source>
</evidence>
<dbReference type="SUPFAM" id="SSF46894">
    <property type="entry name" value="C-terminal effector domain of the bipartite response regulators"/>
    <property type="match status" value="1"/>
</dbReference>
<comment type="caution">
    <text evidence="5">The sequence shown here is derived from an EMBL/GenBank/DDBJ whole genome shotgun (WGS) entry which is preliminary data.</text>
</comment>